<keyword evidence="2" id="KW-0805">Transcription regulation</keyword>
<evidence type="ECO:0000256" key="4">
    <source>
        <dbReference type="PROSITE-ProRule" id="PRU00169"/>
    </source>
</evidence>
<proteinExistence type="predicted"/>
<dbReference type="PANTHER" id="PTHR44591:SF3">
    <property type="entry name" value="RESPONSE REGULATORY DOMAIN-CONTAINING PROTEIN"/>
    <property type="match status" value="1"/>
</dbReference>
<evidence type="ECO:0000259" key="5">
    <source>
        <dbReference type="PROSITE" id="PS50110"/>
    </source>
</evidence>
<evidence type="ECO:0000313" key="6">
    <source>
        <dbReference type="EMBL" id="KAA2235986.1"/>
    </source>
</evidence>
<reference evidence="6 7" key="2">
    <citation type="submission" date="2019-09" db="EMBL/GenBank/DDBJ databases">
        <authorList>
            <person name="Jin C."/>
        </authorList>
    </citation>
    <scope>NUCLEOTIDE SEQUENCE [LARGE SCALE GENOMIC DNA]</scope>
    <source>
        <strain evidence="6 7">BN140002</strain>
    </source>
</reference>
<name>A0A5B2VB52_9HYPH</name>
<dbReference type="OrthoDB" id="7210814at2"/>
<comment type="caution">
    <text evidence="6">The sequence shown here is derived from an EMBL/GenBank/DDBJ whole genome shotgun (WGS) entry which is preliminary data.</text>
</comment>
<dbReference type="SUPFAM" id="SSF52172">
    <property type="entry name" value="CheY-like"/>
    <property type="match status" value="1"/>
</dbReference>
<gene>
    <name evidence="6" type="ORF">F0L46_17135</name>
</gene>
<evidence type="ECO:0000256" key="3">
    <source>
        <dbReference type="ARBA" id="ARBA00023163"/>
    </source>
</evidence>
<dbReference type="InterPro" id="IPR011006">
    <property type="entry name" value="CheY-like_superfamily"/>
</dbReference>
<dbReference type="PANTHER" id="PTHR44591">
    <property type="entry name" value="STRESS RESPONSE REGULATOR PROTEIN 1"/>
    <property type="match status" value="1"/>
</dbReference>
<organism evidence="6 7">
    <name type="scientific">Salinarimonas soli</name>
    <dbReference type="NCBI Taxonomy" id="1638099"/>
    <lineage>
        <taxon>Bacteria</taxon>
        <taxon>Pseudomonadati</taxon>
        <taxon>Pseudomonadota</taxon>
        <taxon>Alphaproteobacteria</taxon>
        <taxon>Hyphomicrobiales</taxon>
        <taxon>Salinarimonadaceae</taxon>
        <taxon>Salinarimonas</taxon>
    </lineage>
</organism>
<feature type="domain" description="Response regulatory" evidence="5">
    <location>
        <begin position="8"/>
        <end position="119"/>
    </location>
</feature>
<dbReference type="EMBL" id="VUOA01000030">
    <property type="protein sequence ID" value="KAA2235986.1"/>
    <property type="molecule type" value="Genomic_DNA"/>
</dbReference>
<dbReference type="SMART" id="SM00448">
    <property type="entry name" value="REC"/>
    <property type="match status" value="1"/>
</dbReference>
<dbReference type="GO" id="GO:0000160">
    <property type="term" value="P:phosphorelay signal transduction system"/>
    <property type="evidence" value="ECO:0007669"/>
    <property type="project" value="InterPro"/>
</dbReference>
<dbReference type="InterPro" id="IPR050595">
    <property type="entry name" value="Bact_response_regulator"/>
</dbReference>
<sequence>MGNESAMRILLVEDDFLVRDTIAYDLRERGYVVIEAESGDEALLICRGAEFDVLVTDIRMPGKLNGWDLAESCRESRPNLPVIYTTGYSDVPSRHVPGSRYFGKPYQLEAVANAIVELTSRR</sequence>
<reference evidence="6 7" key="1">
    <citation type="submission" date="2019-09" db="EMBL/GenBank/DDBJ databases">
        <title>Salinarimonas rosea gen. nov., sp. nov., a new member of the a-2 subgroup of the Proteobacteria.</title>
        <authorList>
            <person name="Liu J."/>
        </authorList>
    </citation>
    <scope>NUCLEOTIDE SEQUENCE [LARGE SCALE GENOMIC DNA]</scope>
    <source>
        <strain evidence="6 7">BN140002</strain>
    </source>
</reference>
<keyword evidence="3" id="KW-0804">Transcription</keyword>
<accession>A0A5B2VB52</accession>
<evidence type="ECO:0000256" key="2">
    <source>
        <dbReference type="ARBA" id="ARBA00023015"/>
    </source>
</evidence>
<evidence type="ECO:0000313" key="7">
    <source>
        <dbReference type="Proteomes" id="UP000323142"/>
    </source>
</evidence>
<evidence type="ECO:0000256" key="1">
    <source>
        <dbReference type="ARBA" id="ARBA00022553"/>
    </source>
</evidence>
<dbReference type="Pfam" id="PF00072">
    <property type="entry name" value="Response_reg"/>
    <property type="match status" value="1"/>
</dbReference>
<keyword evidence="1 4" id="KW-0597">Phosphoprotein</keyword>
<dbReference type="Gene3D" id="3.40.50.2300">
    <property type="match status" value="1"/>
</dbReference>
<dbReference type="PROSITE" id="PS50110">
    <property type="entry name" value="RESPONSE_REGULATORY"/>
    <property type="match status" value="1"/>
</dbReference>
<dbReference type="AlphaFoldDB" id="A0A5B2VB52"/>
<protein>
    <submittedName>
        <fullName evidence="6">Response regulator</fullName>
    </submittedName>
</protein>
<feature type="modified residue" description="4-aspartylphosphate" evidence="4">
    <location>
        <position position="57"/>
    </location>
</feature>
<keyword evidence="7" id="KW-1185">Reference proteome</keyword>
<dbReference type="InterPro" id="IPR001789">
    <property type="entry name" value="Sig_transdc_resp-reg_receiver"/>
</dbReference>
<dbReference type="Proteomes" id="UP000323142">
    <property type="component" value="Unassembled WGS sequence"/>
</dbReference>